<name>A0A8T0NUN7_PANVG</name>
<dbReference type="Proteomes" id="UP000823388">
    <property type="component" value="Chromosome 9K"/>
</dbReference>
<accession>A0A8T0NUN7</accession>
<proteinExistence type="predicted"/>
<reference evidence="2" key="1">
    <citation type="submission" date="2020-05" db="EMBL/GenBank/DDBJ databases">
        <title>WGS assembly of Panicum virgatum.</title>
        <authorList>
            <person name="Lovell J.T."/>
            <person name="Jenkins J."/>
            <person name="Shu S."/>
            <person name="Juenger T.E."/>
            <person name="Schmutz J."/>
        </authorList>
    </citation>
    <scope>NUCLEOTIDE SEQUENCE</scope>
    <source>
        <strain evidence="2">AP13</strain>
    </source>
</reference>
<feature type="compositionally biased region" description="Pro residues" evidence="1">
    <location>
        <begin position="20"/>
        <end position="29"/>
    </location>
</feature>
<evidence type="ECO:0000313" key="3">
    <source>
        <dbReference type="Proteomes" id="UP000823388"/>
    </source>
</evidence>
<evidence type="ECO:0000313" key="2">
    <source>
        <dbReference type="EMBL" id="KAG2551732.1"/>
    </source>
</evidence>
<feature type="region of interest" description="Disordered" evidence="1">
    <location>
        <begin position="90"/>
        <end position="117"/>
    </location>
</feature>
<keyword evidence="3" id="KW-1185">Reference proteome</keyword>
<protein>
    <submittedName>
        <fullName evidence="2">Uncharacterized protein</fullName>
    </submittedName>
</protein>
<gene>
    <name evidence="2" type="ORF">PVAP13_9KG435850</name>
</gene>
<organism evidence="2 3">
    <name type="scientific">Panicum virgatum</name>
    <name type="common">Blackwell switchgrass</name>
    <dbReference type="NCBI Taxonomy" id="38727"/>
    <lineage>
        <taxon>Eukaryota</taxon>
        <taxon>Viridiplantae</taxon>
        <taxon>Streptophyta</taxon>
        <taxon>Embryophyta</taxon>
        <taxon>Tracheophyta</taxon>
        <taxon>Spermatophyta</taxon>
        <taxon>Magnoliopsida</taxon>
        <taxon>Liliopsida</taxon>
        <taxon>Poales</taxon>
        <taxon>Poaceae</taxon>
        <taxon>PACMAD clade</taxon>
        <taxon>Panicoideae</taxon>
        <taxon>Panicodae</taxon>
        <taxon>Paniceae</taxon>
        <taxon>Panicinae</taxon>
        <taxon>Panicum</taxon>
        <taxon>Panicum sect. Hiantes</taxon>
    </lineage>
</organism>
<evidence type="ECO:0000256" key="1">
    <source>
        <dbReference type="SAM" id="MobiDB-lite"/>
    </source>
</evidence>
<comment type="caution">
    <text evidence="2">The sequence shown here is derived from an EMBL/GenBank/DDBJ whole genome shotgun (WGS) entry which is preliminary data.</text>
</comment>
<feature type="compositionally biased region" description="Low complexity" evidence="1">
    <location>
        <begin position="94"/>
        <end position="104"/>
    </location>
</feature>
<sequence length="186" mass="19379">MYHRRAAPLLRPAAEEPCGDDPPPAPGPVCPAPGPPAIFLAGAQRLRRVSTAPSAAVTALQPRHLHSPPCLRGLPRRSRLRVMPSTGCSARASAAPPGLPHGRPGAPPLRPRATRPPALCRRATAARGYGGMDGPSPPRGWICPAAPLCSALPCFALCCSALQCTGPRCLLCLLLISGLYFLEVSI</sequence>
<feature type="region of interest" description="Disordered" evidence="1">
    <location>
        <begin position="1"/>
        <end position="29"/>
    </location>
</feature>
<dbReference type="EMBL" id="CM029053">
    <property type="protein sequence ID" value="KAG2551732.1"/>
    <property type="molecule type" value="Genomic_DNA"/>
</dbReference>
<feature type="compositionally biased region" description="Low complexity" evidence="1">
    <location>
        <begin position="7"/>
        <end position="16"/>
    </location>
</feature>
<dbReference type="AlphaFoldDB" id="A0A8T0NUN7"/>